<evidence type="ECO:0000313" key="1">
    <source>
        <dbReference type="EMBL" id="CAD1470709.1"/>
    </source>
</evidence>
<gene>
    <name evidence="1" type="ORF">MHI_LOCUS200683</name>
</gene>
<dbReference type="OrthoDB" id="7613954at2759"/>
<organism evidence="1 2">
    <name type="scientific">Heterotrigona itama</name>
    <dbReference type="NCBI Taxonomy" id="395501"/>
    <lineage>
        <taxon>Eukaryota</taxon>
        <taxon>Metazoa</taxon>
        <taxon>Ecdysozoa</taxon>
        <taxon>Arthropoda</taxon>
        <taxon>Hexapoda</taxon>
        <taxon>Insecta</taxon>
        <taxon>Pterygota</taxon>
        <taxon>Neoptera</taxon>
        <taxon>Endopterygota</taxon>
        <taxon>Hymenoptera</taxon>
        <taxon>Apocrita</taxon>
        <taxon>Aculeata</taxon>
        <taxon>Apoidea</taxon>
        <taxon>Anthophila</taxon>
        <taxon>Apidae</taxon>
        <taxon>Heterotrigona</taxon>
    </lineage>
</organism>
<feature type="non-terminal residue" evidence="1">
    <location>
        <position position="1"/>
    </location>
</feature>
<name>A0A6V7GXZ0_9HYME</name>
<dbReference type="PANTHER" id="PTHR46599">
    <property type="entry name" value="PIGGYBAC TRANSPOSABLE ELEMENT-DERIVED PROTEIN 4"/>
    <property type="match status" value="1"/>
</dbReference>
<evidence type="ECO:0000313" key="2">
    <source>
        <dbReference type="Proteomes" id="UP000752696"/>
    </source>
</evidence>
<dbReference type="Proteomes" id="UP000752696">
    <property type="component" value="Unassembled WGS sequence"/>
</dbReference>
<dbReference type="EMBL" id="CAJDYZ010003925">
    <property type="protein sequence ID" value="CAD1470709.1"/>
    <property type="molecule type" value="Genomic_DNA"/>
</dbReference>
<evidence type="ECO:0008006" key="3">
    <source>
        <dbReference type="Google" id="ProtNLM"/>
    </source>
</evidence>
<protein>
    <recommendedName>
        <fullName evidence="3">PiggyBac transposable element-derived protein domain-containing protein</fullName>
    </recommendedName>
</protein>
<reference evidence="1" key="1">
    <citation type="submission" date="2020-07" db="EMBL/GenBank/DDBJ databases">
        <authorList>
            <person name="Nazaruddin N."/>
        </authorList>
    </citation>
    <scope>NUCLEOTIDE SEQUENCE</scope>
</reference>
<dbReference type="AlphaFoldDB" id="A0A6V7GXZ0"/>
<keyword evidence="2" id="KW-1185">Reference proteome</keyword>
<sequence length="292" mass="34450">NRFVWMNLLSNSKVGSFIAYKPKKPTKWDRVYTMADSNIDCLWYSALLWNFHNRELLRPDLPVSTRISLHLYKMLDKIPGHHMFMDRITQSEMPFNWNDPNKWQIIAKYNKSNKSNKKLKFNKKFTIAYRKDNTLVLAWKDKRIVTSSLTTWDNAGKPNVIINYIKYMGGVNQGDQYASTICLINSYILYKSEKRTLSHLQYIKTLVEQFRGDFHQARDRASTFSFDEVRSNGKLHVILTGIKKGCKICSQRNKPGKKHQTTFYCDFTCSDKPRMHLGDSFIKYHTKQQYRA</sequence>
<proteinExistence type="predicted"/>
<dbReference type="PANTHER" id="PTHR46599:SF3">
    <property type="entry name" value="PIGGYBAC TRANSPOSABLE ELEMENT-DERIVED PROTEIN 4"/>
    <property type="match status" value="1"/>
</dbReference>
<comment type="caution">
    <text evidence="1">The sequence shown here is derived from an EMBL/GenBank/DDBJ whole genome shotgun (WGS) entry which is preliminary data.</text>
</comment>
<accession>A0A6V7GXZ0</accession>